<dbReference type="InterPro" id="IPR011435">
    <property type="entry name" value="UmpAB"/>
</dbReference>
<feature type="transmembrane region" description="Helical" evidence="1">
    <location>
        <begin position="204"/>
        <end position="223"/>
    </location>
</feature>
<accession>A0A9D1NB50</accession>
<protein>
    <submittedName>
        <fullName evidence="2">DUF1538 domain-containing protein</fullName>
    </submittedName>
</protein>
<dbReference type="Proteomes" id="UP000886891">
    <property type="component" value="Unassembled WGS sequence"/>
</dbReference>
<evidence type="ECO:0000256" key="1">
    <source>
        <dbReference type="SAM" id="Phobius"/>
    </source>
</evidence>
<feature type="transmembrane region" description="Helical" evidence="1">
    <location>
        <begin position="140"/>
        <end position="160"/>
    </location>
</feature>
<feature type="transmembrane region" description="Helical" evidence="1">
    <location>
        <begin position="35"/>
        <end position="58"/>
    </location>
</feature>
<feature type="transmembrane region" description="Helical" evidence="1">
    <location>
        <begin position="329"/>
        <end position="348"/>
    </location>
</feature>
<keyword evidence="1" id="KW-1133">Transmembrane helix</keyword>
<feature type="transmembrane region" description="Helical" evidence="1">
    <location>
        <begin position="457"/>
        <end position="476"/>
    </location>
</feature>
<keyword evidence="1" id="KW-0812">Transmembrane</keyword>
<reference evidence="2" key="2">
    <citation type="journal article" date="2021" name="PeerJ">
        <title>Extensive microbial diversity within the chicken gut microbiome revealed by metagenomics and culture.</title>
        <authorList>
            <person name="Gilroy R."/>
            <person name="Ravi A."/>
            <person name="Getino M."/>
            <person name="Pursley I."/>
            <person name="Horton D.L."/>
            <person name="Alikhan N.F."/>
            <person name="Baker D."/>
            <person name="Gharbi K."/>
            <person name="Hall N."/>
            <person name="Watson M."/>
            <person name="Adriaenssens E.M."/>
            <person name="Foster-Nyarko E."/>
            <person name="Jarju S."/>
            <person name="Secka A."/>
            <person name="Antonio M."/>
            <person name="Oren A."/>
            <person name="Chaudhuri R.R."/>
            <person name="La Ragione R."/>
            <person name="Hildebrand F."/>
            <person name="Pallen M.J."/>
        </authorList>
    </citation>
    <scope>NUCLEOTIDE SEQUENCE</scope>
    <source>
        <strain evidence="2">23406</strain>
    </source>
</reference>
<feature type="transmembrane region" description="Helical" evidence="1">
    <location>
        <begin position="79"/>
        <end position="96"/>
    </location>
</feature>
<organism evidence="2 3">
    <name type="scientific">Candidatus Stercoripulliclostridium merdipullorum</name>
    <dbReference type="NCBI Taxonomy" id="2840952"/>
    <lineage>
        <taxon>Bacteria</taxon>
        <taxon>Bacillati</taxon>
        <taxon>Bacillota</taxon>
        <taxon>Clostridia</taxon>
        <taxon>Eubacteriales</taxon>
        <taxon>Candidatus Stercoripulliclostridium</taxon>
    </lineage>
</organism>
<feature type="transmembrane region" description="Helical" evidence="1">
    <location>
        <begin position="172"/>
        <end position="192"/>
    </location>
</feature>
<feature type="transmembrane region" description="Helical" evidence="1">
    <location>
        <begin position="393"/>
        <end position="420"/>
    </location>
</feature>
<feature type="transmembrane region" description="Helical" evidence="1">
    <location>
        <begin position="12"/>
        <end position="29"/>
    </location>
</feature>
<gene>
    <name evidence="2" type="ORF">IAB14_02040</name>
</gene>
<feature type="transmembrane region" description="Helical" evidence="1">
    <location>
        <begin position="260"/>
        <end position="279"/>
    </location>
</feature>
<feature type="transmembrane region" description="Helical" evidence="1">
    <location>
        <begin position="286"/>
        <end position="309"/>
    </location>
</feature>
<sequence>MKNVLLKLRESLVSILPITVLGIVAALITRKIDGGLIGLFAVGSVFLIVGMTLFTVGTDLAMMPMGHSIGAFLTKSKKLPLILGVCFVLGFLITVAEPDLQVLATQLQQGEGLNAAILYSVALGVGISLLVAVCRMAFNIPLNLLLLLLYGLLFLLAAFVPDNFLAVAFDAGGVTTGPVTVPFLMALGIGLASVRGKNSSRDSFGLVALCSVGPVIAVMIVGLTGSVDVTPSQTVIPQVTNAAEAILPFFGALPRYLKEVALALFPVVGVFLLFQIFALRLPAANLIRIGVGVVYAYFGLSVFLTGVNVGFMPMGAALGEAVALSAPAFLIPLGVVMGCCVILAEPAVHVLNKQVEDLTGGTVSRRKMLLCLALGVSASVGLAMLRVLTSVSIWYFVAPAYAVSLLLSFFVPDIFTAVAFDSGGVASGPTTATFILPFAVGACSALGGNLLTDAYGLVAFVAMTPLLSVQMMGLIYRARTDYLPSLHAYRSRRYAKRIRGDAPESEIVLPDAARYSVAFRAPKEN</sequence>
<evidence type="ECO:0000313" key="3">
    <source>
        <dbReference type="Proteomes" id="UP000886891"/>
    </source>
</evidence>
<comment type="caution">
    <text evidence="2">The sequence shown here is derived from an EMBL/GenBank/DDBJ whole genome shotgun (WGS) entry which is preliminary data.</text>
</comment>
<evidence type="ECO:0000313" key="2">
    <source>
        <dbReference type="EMBL" id="HIU99878.1"/>
    </source>
</evidence>
<dbReference type="EMBL" id="DVOH01000016">
    <property type="protein sequence ID" value="HIU99878.1"/>
    <property type="molecule type" value="Genomic_DNA"/>
</dbReference>
<reference evidence="2" key="1">
    <citation type="submission" date="2020-10" db="EMBL/GenBank/DDBJ databases">
        <authorList>
            <person name="Gilroy R."/>
        </authorList>
    </citation>
    <scope>NUCLEOTIDE SEQUENCE</scope>
    <source>
        <strain evidence="2">23406</strain>
    </source>
</reference>
<name>A0A9D1NB50_9FIRM</name>
<dbReference type="Pfam" id="PF07556">
    <property type="entry name" value="DUF1538"/>
    <property type="match status" value="2"/>
</dbReference>
<keyword evidence="1" id="KW-0472">Membrane</keyword>
<dbReference type="AlphaFoldDB" id="A0A9D1NB50"/>
<feature type="transmembrane region" description="Helical" evidence="1">
    <location>
        <begin position="432"/>
        <end position="451"/>
    </location>
</feature>
<feature type="transmembrane region" description="Helical" evidence="1">
    <location>
        <begin position="116"/>
        <end position="133"/>
    </location>
</feature>
<proteinExistence type="predicted"/>